<dbReference type="RefSeq" id="WP_089819082.1">
    <property type="nucleotide sequence ID" value="NZ_FOZK01000005.1"/>
</dbReference>
<sequence length="187" mass="18615">MSTEQSPDDVRSSTIVSRSPGLAYERMREGRRTHFAQPLADKLRVEGALLVAMAAALALALGVSSGAAGTASTRLLTLGTAGGALVAAGATTHAAVGTCRLRCEPLTERQALALVTVEDTASYLGIASGGLVVAATVAAALVGLVTGWPPATATSPVTAAVAAGAMVAAMAVLATGRFFEGRLPRSG</sequence>
<dbReference type="Proteomes" id="UP000199062">
    <property type="component" value="Unassembled WGS sequence"/>
</dbReference>
<feature type="transmembrane region" description="Helical" evidence="1">
    <location>
        <begin position="48"/>
        <end position="69"/>
    </location>
</feature>
<evidence type="ECO:0000256" key="1">
    <source>
        <dbReference type="SAM" id="Phobius"/>
    </source>
</evidence>
<keyword evidence="1" id="KW-1133">Transmembrane helix</keyword>
<proteinExistence type="predicted"/>
<protein>
    <submittedName>
        <fullName evidence="2">Uncharacterized protein</fullName>
    </submittedName>
</protein>
<name>A0A1I6M8U4_9EURY</name>
<evidence type="ECO:0000313" key="3">
    <source>
        <dbReference type="Proteomes" id="UP000199062"/>
    </source>
</evidence>
<feature type="transmembrane region" description="Helical" evidence="1">
    <location>
        <begin position="75"/>
        <end position="99"/>
    </location>
</feature>
<reference evidence="2 3" key="1">
    <citation type="submission" date="2016-10" db="EMBL/GenBank/DDBJ databases">
        <authorList>
            <person name="de Groot N.N."/>
        </authorList>
    </citation>
    <scope>NUCLEOTIDE SEQUENCE [LARGE SCALE GENOMIC DNA]</scope>
    <source>
        <strain evidence="2 3">CGMCC 1.10457</strain>
    </source>
</reference>
<accession>A0A1I6M8U4</accession>
<feature type="transmembrane region" description="Helical" evidence="1">
    <location>
        <begin position="120"/>
        <end position="145"/>
    </location>
</feature>
<feature type="transmembrane region" description="Helical" evidence="1">
    <location>
        <begin position="157"/>
        <end position="179"/>
    </location>
</feature>
<gene>
    <name evidence="2" type="ORF">SAMN05216559_4022</name>
</gene>
<keyword evidence="1" id="KW-0812">Transmembrane</keyword>
<organism evidence="2 3">
    <name type="scientific">Halomicrobium zhouii</name>
    <dbReference type="NCBI Taxonomy" id="767519"/>
    <lineage>
        <taxon>Archaea</taxon>
        <taxon>Methanobacteriati</taxon>
        <taxon>Methanobacteriota</taxon>
        <taxon>Stenosarchaea group</taxon>
        <taxon>Halobacteria</taxon>
        <taxon>Halobacteriales</taxon>
        <taxon>Haloarculaceae</taxon>
        <taxon>Halomicrobium</taxon>
    </lineage>
</organism>
<dbReference type="AlphaFoldDB" id="A0A1I6M8U4"/>
<dbReference type="EMBL" id="FOZK01000005">
    <property type="protein sequence ID" value="SFS12135.1"/>
    <property type="molecule type" value="Genomic_DNA"/>
</dbReference>
<evidence type="ECO:0000313" key="2">
    <source>
        <dbReference type="EMBL" id="SFS12135.1"/>
    </source>
</evidence>
<keyword evidence="3" id="KW-1185">Reference proteome</keyword>
<keyword evidence="1" id="KW-0472">Membrane</keyword>
<dbReference type="STRING" id="767519.SAMN05216559_4022"/>